<dbReference type="EC" id="3.6.5.4" evidence="9"/>
<gene>
    <name evidence="9 11" type="primary">ffh</name>
    <name evidence="11" type="ORF">P0082_11695</name>
</gene>
<dbReference type="InterPro" id="IPR000897">
    <property type="entry name" value="SRP54_GTPase_dom"/>
</dbReference>
<dbReference type="Pfam" id="PF02978">
    <property type="entry name" value="SRP_SPB"/>
    <property type="match status" value="1"/>
</dbReference>
<dbReference type="NCBIfam" id="TIGR00959">
    <property type="entry name" value="ffh"/>
    <property type="match status" value="1"/>
</dbReference>
<keyword evidence="4 9" id="KW-0694">RNA-binding</keyword>
<keyword evidence="5 9" id="KW-0342">GTP-binding</keyword>
<feature type="binding site" evidence="9">
    <location>
        <begin position="252"/>
        <end position="255"/>
    </location>
    <ligand>
        <name>GTP</name>
        <dbReference type="ChEBI" id="CHEBI:37565"/>
    </ligand>
</feature>
<dbReference type="InterPro" id="IPR004125">
    <property type="entry name" value="Signal_recog_particle_SRP54_M"/>
</dbReference>
<evidence type="ECO:0000313" key="12">
    <source>
        <dbReference type="Proteomes" id="UP001228690"/>
    </source>
</evidence>
<evidence type="ECO:0000256" key="2">
    <source>
        <dbReference type="ARBA" id="ARBA00022741"/>
    </source>
</evidence>
<evidence type="ECO:0000259" key="10">
    <source>
        <dbReference type="PROSITE" id="PS00300"/>
    </source>
</evidence>
<comment type="subcellular location">
    <subcellularLocation>
        <location evidence="9">Cytoplasm</location>
    </subcellularLocation>
    <text evidence="9">The SRP-RNC complex is targeted to the cytoplasmic membrane.</text>
</comment>
<dbReference type="Pfam" id="PF02881">
    <property type="entry name" value="SRP54_N"/>
    <property type="match status" value="1"/>
</dbReference>
<accession>A0ABY8MJZ1</accession>
<evidence type="ECO:0000256" key="5">
    <source>
        <dbReference type="ARBA" id="ARBA00023134"/>
    </source>
</evidence>
<name>A0ABY8MJZ1_9SPIO</name>
<dbReference type="RefSeq" id="WP_326927317.1">
    <property type="nucleotide sequence ID" value="NZ_CP123443.1"/>
</dbReference>
<dbReference type="SMART" id="SM00382">
    <property type="entry name" value="AAA"/>
    <property type="match status" value="1"/>
</dbReference>
<protein>
    <recommendedName>
        <fullName evidence="9">Signal recognition particle protein</fullName>
        <ecNumber evidence="9">3.6.5.4</ecNumber>
    </recommendedName>
    <alternativeName>
        <fullName evidence="9">Fifty-four homolog</fullName>
    </alternativeName>
</protein>
<evidence type="ECO:0000313" key="11">
    <source>
        <dbReference type="EMBL" id="WGK69129.1"/>
    </source>
</evidence>
<dbReference type="InterPro" id="IPR003593">
    <property type="entry name" value="AAA+_ATPase"/>
</dbReference>
<dbReference type="SMART" id="SM00963">
    <property type="entry name" value="SRP54_N"/>
    <property type="match status" value="1"/>
</dbReference>
<keyword evidence="7 9" id="KW-0687">Ribonucleoprotein</keyword>
<keyword evidence="6 9" id="KW-0733">Signal recognition particle</keyword>
<organism evidence="11 12">
    <name type="scientific">Candidatus Haliotispira prima</name>
    <dbReference type="NCBI Taxonomy" id="3034016"/>
    <lineage>
        <taxon>Bacteria</taxon>
        <taxon>Pseudomonadati</taxon>
        <taxon>Spirochaetota</taxon>
        <taxon>Spirochaetia</taxon>
        <taxon>Spirochaetales</taxon>
        <taxon>Spirochaetaceae</taxon>
        <taxon>Candidatus Haliotispira</taxon>
    </lineage>
</organism>
<keyword evidence="3 9" id="KW-0378">Hydrolase</keyword>
<dbReference type="SUPFAM" id="SSF52540">
    <property type="entry name" value="P-loop containing nucleoside triphosphate hydrolases"/>
    <property type="match status" value="1"/>
</dbReference>
<dbReference type="PANTHER" id="PTHR11564:SF5">
    <property type="entry name" value="SIGNAL RECOGNITION PARTICLE SUBUNIT SRP54"/>
    <property type="match status" value="1"/>
</dbReference>
<comment type="function">
    <text evidence="9">Involved in targeting and insertion of nascent membrane proteins into the cytoplasmic membrane. Binds to the hydrophobic signal sequence of the ribosome-nascent chain (RNC) as it emerges from the ribosomes. The SRP-RNC complex is then targeted to the cytoplasmic membrane where it interacts with the SRP receptor FtsY.</text>
</comment>
<evidence type="ECO:0000256" key="4">
    <source>
        <dbReference type="ARBA" id="ARBA00022884"/>
    </source>
</evidence>
<comment type="similarity">
    <text evidence="1 9">Belongs to the GTP-binding SRP family. SRP54 subfamily.</text>
</comment>
<evidence type="ECO:0000256" key="9">
    <source>
        <dbReference type="HAMAP-Rule" id="MF_00306"/>
    </source>
</evidence>
<dbReference type="InterPro" id="IPR042101">
    <property type="entry name" value="SRP54_N_sf"/>
</dbReference>
<dbReference type="CDD" id="cd18539">
    <property type="entry name" value="SRP_G"/>
    <property type="match status" value="1"/>
</dbReference>
<evidence type="ECO:0000256" key="8">
    <source>
        <dbReference type="ARBA" id="ARBA00048027"/>
    </source>
</evidence>
<dbReference type="SUPFAM" id="SSF47446">
    <property type="entry name" value="Signal peptide-binding domain"/>
    <property type="match status" value="1"/>
</dbReference>
<evidence type="ECO:0000256" key="7">
    <source>
        <dbReference type="ARBA" id="ARBA00023274"/>
    </source>
</evidence>
<feature type="domain" description="SRP54-type proteins GTP-binding" evidence="10">
    <location>
        <begin position="273"/>
        <end position="286"/>
    </location>
</feature>
<feature type="binding site" evidence="9">
    <location>
        <begin position="108"/>
        <end position="115"/>
    </location>
    <ligand>
        <name>GTP</name>
        <dbReference type="ChEBI" id="CHEBI:37565"/>
    </ligand>
</feature>
<proteinExistence type="inferred from homology"/>
<dbReference type="EMBL" id="CP123443">
    <property type="protein sequence ID" value="WGK69129.1"/>
    <property type="molecule type" value="Genomic_DNA"/>
</dbReference>
<feature type="binding site" evidence="9">
    <location>
        <begin position="194"/>
        <end position="198"/>
    </location>
    <ligand>
        <name>GTP</name>
        <dbReference type="ChEBI" id="CHEBI:37565"/>
    </ligand>
</feature>
<dbReference type="InterPro" id="IPR022941">
    <property type="entry name" value="SRP54"/>
</dbReference>
<keyword evidence="12" id="KW-1185">Reference proteome</keyword>
<dbReference type="Pfam" id="PF00448">
    <property type="entry name" value="SRP54"/>
    <property type="match status" value="1"/>
</dbReference>
<dbReference type="InterPro" id="IPR027417">
    <property type="entry name" value="P-loop_NTPase"/>
</dbReference>
<comment type="catalytic activity">
    <reaction evidence="8 9">
        <text>GTP + H2O = GDP + phosphate + H(+)</text>
        <dbReference type="Rhea" id="RHEA:19669"/>
        <dbReference type="ChEBI" id="CHEBI:15377"/>
        <dbReference type="ChEBI" id="CHEBI:15378"/>
        <dbReference type="ChEBI" id="CHEBI:37565"/>
        <dbReference type="ChEBI" id="CHEBI:43474"/>
        <dbReference type="ChEBI" id="CHEBI:58189"/>
        <dbReference type="EC" id="3.6.5.4"/>
    </reaction>
</comment>
<dbReference type="HAMAP" id="MF_00306">
    <property type="entry name" value="SRP54"/>
    <property type="match status" value="1"/>
</dbReference>
<comment type="subunit">
    <text evidence="9">Part of the signal recognition particle protein translocation system, which is composed of SRP and FtsY.</text>
</comment>
<dbReference type="InterPro" id="IPR036891">
    <property type="entry name" value="Signal_recog_part_SRP54_M_sf"/>
</dbReference>
<dbReference type="Gene3D" id="3.40.50.300">
    <property type="entry name" value="P-loop containing nucleotide triphosphate hydrolases"/>
    <property type="match status" value="1"/>
</dbReference>
<keyword evidence="9" id="KW-0963">Cytoplasm</keyword>
<comment type="domain">
    <text evidence="9">Composed of three domains: the N-terminal N domain, which is responsible for interactions with the ribosome, the central G domain, which binds GTP, and the C-terminal M domain, which binds the RNA and the signal sequence of the RNC.</text>
</comment>
<sequence length="449" mass="49857">MLESIAKSFEDITKRLSGNNKITDKNIQESLDEIQIAMLEADVNLRVVRRFINNARKEAQGEEVLRSVNPGQQFVKIIYDRMVKLLGSDEAELKLKGPDTISSILILGLQGAGKTTTTAKLAHKLKEDGRNVLLVACDLQRPAAVEQLKVLAGQVGVGFFGPDDSENGKTSPAKVAEKALKLAKQESYNTVLFDTAGRLHIDEELMGELEAVKKAVNPVESIFVADSMTGQGAADVAAEFNDKIEISGVILTKFDSETRGGAALSIQSIVKKPIKYIGVGEKISDLDTFYPQRIASRILGMGDVISLVEKARELTTEKDAERLEKKIRNKEFTLQDMLEQIRQMKKMGSVDQILELMPGMTGKAEAIKDRINDKDISHKEAIILSMTKQEKQNYKIIGPSRRRRIANGAGVNIVMVNRLLKEFEKNRIMMRKMLKNKGMQANLMKQMGL</sequence>
<dbReference type="Proteomes" id="UP001228690">
    <property type="component" value="Chromosome"/>
</dbReference>
<evidence type="ECO:0000256" key="1">
    <source>
        <dbReference type="ARBA" id="ARBA00005450"/>
    </source>
</evidence>
<evidence type="ECO:0000256" key="6">
    <source>
        <dbReference type="ARBA" id="ARBA00023135"/>
    </source>
</evidence>
<dbReference type="Gene3D" id="1.20.120.140">
    <property type="entry name" value="Signal recognition particle SRP54, nucleotide-binding domain"/>
    <property type="match status" value="1"/>
</dbReference>
<dbReference type="PANTHER" id="PTHR11564">
    <property type="entry name" value="SIGNAL RECOGNITION PARTICLE 54K PROTEIN SRP54"/>
    <property type="match status" value="1"/>
</dbReference>
<reference evidence="11 12" key="1">
    <citation type="submission" date="2023-04" db="EMBL/GenBank/DDBJ databases">
        <title>Spirochaete genome identified in red abalone sample constitutes a novel genus.</title>
        <authorList>
            <person name="Sharma S.P."/>
            <person name="Purcell C.M."/>
            <person name="Hyde J.R."/>
            <person name="Severin A.J."/>
        </authorList>
    </citation>
    <scope>NUCLEOTIDE SEQUENCE [LARGE SCALE GENOMIC DNA]</scope>
    <source>
        <strain evidence="11 12">SP-2023</strain>
    </source>
</reference>
<evidence type="ECO:0000256" key="3">
    <source>
        <dbReference type="ARBA" id="ARBA00022801"/>
    </source>
</evidence>
<dbReference type="PROSITE" id="PS00300">
    <property type="entry name" value="SRP54"/>
    <property type="match status" value="1"/>
</dbReference>
<dbReference type="SMART" id="SM00962">
    <property type="entry name" value="SRP54"/>
    <property type="match status" value="1"/>
</dbReference>
<keyword evidence="2 9" id="KW-0547">Nucleotide-binding</keyword>
<dbReference type="InterPro" id="IPR004780">
    <property type="entry name" value="SRP"/>
</dbReference>
<dbReference type="InterPro" id="IPR013822">
    <property type="entry name" value="Signal_recog_particl_SRP54_hlx"/>
</dbReference>
<dbReference type="Gene3D" id="1.10.260.30">
    <property type="entry name" value="Signal recognition particle, SRP54 subunit, M-domain"/>
    <property type="match status" value="1"/>
</dbReference>